<reference evidence="2" key="1">
    <citation type="submission" date="2022-11" db="UniProtKB">
        <authorList>
            <consortium name="WormBaseParasite"/>
        </authorList>
    </citation>
    <scope>IDENTIFICATION</scope>
</reference>
<name>A0AC34QGB0_9BILA</name>
<protein>
    <submittedName>
        <fullName evidence="2">Peptidase S1 domain-containing protein</fullName>
    </submittedName>
</protein>
<organism evidence="1 2">
    <name type="scientific">Panagrolaimus sp. JU765</name>
    <dbReference type="NCBI Taxonomy" id="591449"/>
    <lineage>
        <taxon>Eukaryota</taxon>
        <taxon>Metazoa</taxon>
        <taxon>Ecdysozoa</taxon>
        <taxon>Nematoda</taxon>
        <taxon>Chromadorea</taxon>
        <taxon>Rhabditida</taxon>
        <taxon>Tylenchina</taxon>
        <taxon>Panagrolaimomorpha</taxon>
        <taxon>Panagrolaimoidea</taxon>
        <taxon>Panagrolaimidae</taxon>
        <taxon>Panagrolaimus</taxon>
    </lineage>
</organism>
<evidence type="ECO:0000313" key="2">
    <source>
        <dbReference type="WBParaSite" id="JU765_v2.g16227.t2"/>
    </source>
</evidence>
<dbReference type="WBParaSite" id="JU765_v2.g16227.t2">
    <property type="protein sequence ID" value="JU765_v2.g16227.t2"/>
    <property type="gene ID" value="JU765_v2.g16227"/>
</dbReference>
<accession>A0AC34QGB0</accession>
<dbReference type="Proteomes" id="UP000887576">
    <property type="component" value="Unplaced"/>
</dbReference>
<evidence type="ECO:0000313" key="1">
    <source>
        <dbReference type="Proteomes" id="UP000887576"/>
    </source>
</evidence>
<proteinExistence type="predicted"/>
<sequence>MVRIFKLPLLILLVIVSTKSSIRNKRIIGGLPAPIDERYHFAPPLRSIIYKDNGFGQCGSTIIGKRHLLTAAHCIVMFNETSPIPDQHISYLLLKSDEIWIDMRLINSIEDRDPKNYNISARYYFHPSYQRQKFNNDIAIIEFPEDFDFGVEPILLASDFKENAGEMAFSVGYDFDFGVEPILLASDFKENAGEMAFSVGYGKFNENFNESDNLIVARELREESDNLIVARELREGVFVLRDQEFCKQVWAKPDTRKKICAGELGRGTARGDSGGPIMKNGDDGKWYQIGITSYGNRLKKFNRRDYPGISTRISWYCPWIEKVTKNEVKCVKYERDHSPLNYEVIEKIFKINLTEEAQYKFPGSHATKNLCISWILMILAEILLLMKNQSF</sequence>